<reference evidence="1 2" key="1">
    <citation type="submission" date="2020-06" db="EMBL/GenBank/DDBJ databases">
        <title>Actinomadura xiongansis sp. nov., isolated from soil of Baiyangdian.</title>
        <authorList>
            <person name="Zhang X."/>
        </authorList>
    </citation>
    <scope>NUCLEOTIDE SEQUENCE [LARGE SCALE GENOMIC DNA]</scope>
    <source>
        <strain evidence="1 2">HBUM206468</strain>
    </source>
</reference>
<proteinExistence type="predicted"/>
<evidence type="ECO:0000313" key="2">
    <source>
        <dbReference type="Proteomes" id="UP000805614"/>
    </source>
</evidence>
<name>A0ABR7LIF9_9ACTN</name>
<organism evidence="1 2">
    <name type="scientific">Actinomadura alba</name>
    <dbReference type="NCBI Taxonomy" id="406431"/>
    <lineage>
        <taxon>Bacteria</taxon>
        <taxon>Bacillati</taxon>
        <taxon>Actinomycetota</taxon>
        <taxon>Actinomycetes</taxon>
        <taxon>Streptosporangiales</taxon>
        <taxon>Thermomonosporaceae</taxon>
        <taxon>Actinomadura</taxon>
    </lineage>
</organism>
<gene>
    <name evidence="1" type="ORF">HKK74_02065</name>
</gene>
<protein>
    <submittedName>
        <fullName evidence="1">Uncharacterized protein</fullName>
    </submittedName>
</protein>
<dbReference type="EMBL" id="JABVEC010000001">
    <property type="protein sequence ID" value="MBC6464290.1"/>
    <property type="molecule type" value="Genomic_DNA"/>
</dbReference>
<comment type="caution">
    <text evidence="1">The sequence shown here is derived from an EMBL/GenBank/DDBJ whole genome shotgun (WGS) entry which is preliminary data.</text>
</comment>
<dbReference type="Proteomes" id="UP000805614">
    <property type="component" value="Unassembled WGS sequence"/>
</dbReference>
<evidence type="ECO:0000313" key="1">
    <source>
        <dbReference type="EMBL" id="MBC6464290.1"/>
    </source>
</evidence>
<dbReference type="RefSeq" id="WP_187241223.1">
    <property type="nucleotide sequence ID" value="NZ_BAAAOK010000011.1"/>
</dbReference>
<keyword evidence="2" id="KW-1185">Reference proteome</keyword>
<sequence>MTTLPTSRPEPGSVRERQAKALITAFRLMAYDLPTLAHVNVDRDGVLRLQVSATLSDADDLAAVHAWAEFLDAEMTTRDVEGHRSRIHVSTQTTFRDVPVEAWTSFIPAAPALAKGGASSE</sequence>
<accession>A0ABR7LIF9</accession>